<evidence type="ECO:0000256" key="7">
    <source>
        <dbReference type="ARBA" id="ARBA00022679"/>
    </source>
</evidence>
<evidence type="ECO:0000256" key="6">
    <source>
        <dbReference type="ARBA" id="ARBA00022603"/>
    </source>
</evidence>
<evidence type="ECO:0000256" key="3">
    <source>
        <dbReference type="ARBA" id="ARBA00012328"/>
    </source>
</evidence>
<proteinExistence type="inferred from homology"/>
<dbReference type="OMA" id="WQTPFLE"/>
<dbReference type="OrthoDB" id="2021042at2759"/>
<evidence type="ECO:0000259" key="13">
    <source>
        <dbReference type="Pfam" id="PF04452"/>
    </source>
</evidence>
<dbReference type="PANTHER" id="PTHR30027:SF3">
    <property type="entry name" value="16S RRNA (URACIL(1498)-N(3))-METHYLTRANSFERASE"/>
    <property type="match status" value="1"/>
</dbReference>
<accession>A0A8J5WZT2</accession>
<evidence type="ECO:0000256" key="11">
    <source>
        <dbReference type="SAM" id="MobiDB-lite"/>
    </source>
</evidence>
<keyword evidence="8" id="KW-0949">S-adenosyl-L-methionine</keyword>
<evidence type="ECO:0000256" key="9">
    <source>
        <dbReference type="ARBA" id="ARBA00025699"/>
    </source>
</evidence>
<keyword evidence="5" id="KW-0698">rRNA processing</keyword>
<dbReference type="InterPro" id="IPR029028">
    <property type="entry name" value="Alpha/beta_knot_MTases"/>
</dbReference>
<evidence type="ECO:0000256" key="2">
    <source>
        <dbReference type="ARBA" id="ARBA00005528"/>
    </source>
</evidence>
<keyword evidence="6" id="KW-0489">Methyltransferase</keyword>
<keyword evidence="12" id="KW-0732">Signal</keyword>
<evidence type="ECO:0000256" key="4">
    <source>
        <dbReference type="ARBA" id="ARBA00022490"/>
    </source>
</evidence>
<dbReference type="AlphaFoldDB" id="A0A8J5WZT2"/>
<dbReference type="Proteomes" id="UP000751190">
    <property type="component" value="Unassembled WGS sequence"/>
</dbReference>
<feature type="compositionally biased region" description="Low complexity" evidence="11">
    <location>
        <begin position="225"/>
        <end position="236"/>
    </location>
</feature>
<keyword evidence="15" id="KW-1185">Reference proteome</keyword>
<evidence type="ECO:0000256" key="8">
    <source>
        <dbReference type="ARBA" id="ARBA00022691"/>
    </source>
</evidence>
<name>A0A8J5WZT2_DIALT</name>
<reference evidence="14" key="1">
    <citation type="submission" date="2021-05" db="EMBL/GenBank/DDBJ databases">
        <title>The genome of the haptophyte Pavlova lutheri (Diacronema luteri, Pavlovales) - a model for lipid biosynthesis in eukaryotic algae.</title>
        <authorList>
            <person name="Hulatt C.J."/>
            <person name="Posewitz M.C."/>
        </authorList>
    </citation>
    <scope>NUCLEOTIDE SEQUENCE</scope>
    <source>
        <strain evidence="14">NIVA-4/92</strain>
    </source>
</reference>
<dbReference type="CDD" id="cd18084">
    <property type="entry name" value="RsmE-like"/>
    <property type="match status" value="1"/>
</dbReference>
<evidence type="ECO:0000256" key="10">
    <source>
        <dbReference type="ARBA" id="ARBA00047944"/>
    </source>
</evidence>
<dbReference type="GO" id="GO:0070475">
    <property type="term" value="P:rRNA base methylation"/>
    <property type="evidence" value="ECO:0007669"/>
    <property type="project" value="TreeGrafter"/>
</dbReference>
<dbReference type="InterPro" id="IPR006700">
    <property type="entry name" value="RsmE"/>
</dbReference>
<comment type="subcellular location">
    <subcellularLocation>
        <location evidence="1">Cytoplasm</location>
    </subcellularLocation>
</comment>
<evidence type="ECO:0000313" key="14">
    <source>
        <dbReference type="EMBL" id="KAG8457166.1"/>
    </source>
</evidence>
<evidence type="ECO:0000256" key="1">
    <source>
        <dbReference type="ARBA" id="ARBA00004496"/>
    </source>
</evidence>
<dbReference type="Pfam" id="PF04452">
    <property type="entry name" value="Methyltrans_RNA"/>
    <property type="match status" value="1"/>
</dbReference>
<evidence type="ECO:0000256" key="5">
    <source>
        <dbReference type="ARBA" id="ARBA00022552"/>
    </source>
</evidence>
<dbReference type="Gene3D" id="3.40.1280.10">
    <property type="match status" value="1"/>
</dbReference>
<feature type="signal peptide" evidence="12">
    <location>
        <begin position="1"/>
        <end position="21"/>
    </location>
</feature>
<evidence type="ECO:0000313" key="15">
    <source>
        <dbReference type="Proteomes" id="UP000751190"/>
    </source>
</evidence>
<feature type="domain" description="Ribosomal RNA small subunit methyltransferase E methyltransferase" evidence="13">
    <location>
        <begin position="103"/>
        <end position="288"/>
    </location>
</feature>
<dbReference type="GO" id="GO:0070042">
    <property type="term" value="F:rRNA (uridine-N3-)-methyltransferase activity"/>
    <property type="evidence" value="ECO:0007669"/>
    <property type="project" value="TreeGrafter"/>
</dbReference>
<dbReference type="SUPFAM" id="SSF75217">
    <property type="entry name" value="alpha/beta knot"/>
    <property type="match status" value="1"/>
</dbReference>
<keyword evidence="7" id="KW-0808">Transferase</keyword>
<gene>
    <name evidence="14" type="ORF">KFE25_004383</name>
</gene>
<dbReference type="EMBL" id="JAGTXO010000079">
    <property type="protein sequence ID" value="KAG8457166.1"/>
    <property type="molecule type" value="Genomic_DNA"/>
</dbReference>
<dbReference type="InterPro" id="IPR046886">
    <property type="entry name" value="RsmE_MTase_dom"/>
</dbReference>
<protein>
    <recommendedName>
        <fullName evidence="3">16S rRNA (uracil(1498)-N(3))-methyltransferase</fullName>
        <ecNumber evidence="3">2.1.1.193</ecNumber>
    </recommendedName>
</protein>
<dbReference type="EC" id="2.1.1.193" evidence="3"/>
<organism evidence="14 15">
    <name type="scientific">Diacronema lutheri</name>
    <name type="common">Unicellular marine alga</name>
    <name type="synonym">Monochrysis lutheri</name>
    <dbReference type="NCBI Taxonomy" id="2081491"/>
    <lineage>
        <taxon>Eukaryota</taxon>
        <taxon>Haptista</taxon>
        <taxon>Haptophyta</taxon>
        <taxon>Pavlovophyceae</taxon>
        <taxon>Pavlovales</taxon>
        <taxon>Pavlovaceae</taxon>
        <taxon>Diacronema</taxon>
    </lineage>
</organism>
<comment type="similarity">
    <text evidence="2">Belongs to the RNA methyltransferase RsmE family.</text>
</comment>
<dbReference type="GO" id="GO:0005737">
    <property type="term" value="C:cytoplasm"/>
    <property type="evidence" value="ECO:0007669"/>
    <property type="project" value="UniProtKB-SubCell"/>
</dbReference>
<dbReference type="PANTHER" id="PTHR30027">
    <property type="entry name" value="RIBOSOMAL RNA SMALL SUBUNIT METHYLTRANSFERASE E"/>
    <property type="match status" value="1"/>
</dbReference>
<dbReference type="InterPro" id="IPR029026">
    <property type="entry name" value="tRNA_m1G_MTases_N"/>
</dbReference>
<comment type="catalytic activity">
    <reaction evidence="10">
        <text>uridine(1498) in 16S rRNA + S-adenosyl-L-methionine = N(3)-methyluridine(1498) in 16S rRNA + S-adenosyl-L-homocysteine + H(+)</text>
        <dbReference type="Rhea" id="RHEA:42920"/>
        <dbReference type="Rhea" id="RHEA-COMP:10283"/>
        <dbReference type="Rhea" id="RHEA-COMP:10284"/>
        <dbReference type="ChEBI" id="CHEBI:15378"/>
        <dbReference type="ChEBI" id="CHEBI:57856"/>
        <dbReference type="ChEBI" id="CHEBI:59789"/>
        <dbReference type="ChEBI" id="CHEBI:65315"/>
        <dbReference type="ChEBI" id="CHEBI:74502"/>
        <dbReference type="EC" id="2.1.1.193"/>
    </reaction>
</comment>
<evidence type="ECO:0000256" key="12">
    <source>
        <dbReference type="SAM" id="SignalP"/>
    </source>
</evidence>
<keyword evidence="4" id="KW-0963">Cytoplasm</keyword>
<feature type="region of interest" description="Disordered" evidence="11">
    <location>
        <begin position="214"/>
        <end position="236"/>
    </location>
</feature>
<sequence length="308" mass="33023">MLRSRACLFTSLSLSLAPARALNRLLYEPHELSGRTVSVPADDRRAQHVGRILRRAPGDTLRVGLVDGQPTDDAVLAAIESDGALRIELPAATPDVHAPAPRPRVDLLLALPRPLQLERILPMVAQLGVGTLVLAGARKVELSYWGSHLLRARDGAAHTRACLLDGLAQCGDTALPRVTRAKDLARWCEEELEALFPRDSVARVVAHPQRAGVPAHGRLRDVPDPAAGTPAGRGARTPSRLLLAVGPEGGWDEPDEVALLERHGFMLITLGERVLRSDVAVVSLLALAHETVRCWPPDEGARGEGSAP</sequence>
<comment type="caution">
    <text evidence="14">The sequence shown here is derived from an EMBL/GenBank/DDBJ whole genome shotgun (WGS) entry which is preliminary data.</text>
</comment>
<comment type="function">
    <text evidence="9">Specifically methylates the N3 position of the uracil ring of uridine 1498 (m3U1498) in 16S rRNA. Acts on the fully assembled 30S ribosomal subunit.</text>
</comment>
<feature type="chain" id="PRO_5035174593" description="16S rRNA (uracil(1498)-N(3))-methyltransferase" evidence="12">
    <location>
        <begin position="22"/>
        <end position="308"/>
    </location>
</feature>